<gene>
    <name evidence="2" type="ORF">BCP8-2_162</name>
</gene>
<dbReference type="OrthoDB" id="2564at10239"/>
<dbReference type="Gene3D" id="3.60.21.10">
    <property type="match status" value="1"/>
</dbReference>
<sequence>MSNLAKEKLTKHEQASIKEETGAYVVVMGYLKRERGQVAPSVFNKIIVELGYDKVKKQDLIEVAEKIEKDEVLSSLYKKAYLGEITVDDIPHAYDEETEVKEENIFSYVTNYLMDKEDNSAKLREYRKLQKDGTLMALLMKDLKKHLVEELKGLPRAKYLTSEPYKPKKGDKHLILAFSDWHIGFVSFDMHTGNHNFERLQMSVNEIVAYTRQIVQERDIKHVYVMFLGDLVENFSMRSTQSFDLEFTFADQIAKGTRMFVDVLSNLSKFVPVTFSMVAGNHDRFESDKKTAIFNNSVAYTVLDTLIMLKEQLGQLPNVRIVDNRKDVYRFDVEVAGQHIVGVHGDHLPKGSEKIPAYMKKGEQIDILFSGHLHSLWINQESYTRLHIQVSSPIGENSYSRQGNYPTTTPSQQIVILTEGSKIPELIPLWLGTDGKLL</sequence>
<evidence type="ECO:0000313" key="3">
    <source>
        <dbReference type="Proteomes" id="UP000033014"/>
    </source>
</evidence>
<name>A0A0E3D9M3_9CAUD</name>
<dbReference type="InterPro" id="IPR004843">
    <property type="entry name" value="Calcineurin-like_PHP"/>
</dbReference>
<protein>
    <submittedName>
        <fullName evidence="2">Putative metallophosphatase</fullName>
    </submittedName>
</protein>
<dbReference type="Proteomes" id="UP000033014">
    <property type="component" value="Segment"/>
</dbReference>
<keyword evidence="3" id="KW-1185">Reference proteome</keyword>
<dbReference type="SUPFAM" id="SSF56300">
    <property type="entry name" value="Metallo-dependent phosphatases"/>
    <property type="match status" value="1"/>
</dbReference>
<evidence type="ECO:0000259" key="1">
    <source>
        <dbReference type="Pfam" id="PF00149"/>
    </source>
</evidence>
<dbReference type="EMBL" id="KJ081346">
    <property type="protein sequence ID" value="AHJ87200.1"/>
    <property type="molecule type" value="Genomic_DNA"/>
</dbReference>
<evidence type="ECO:0000313" key="2">
    <source>
        <dbReference type="EMBL" id="AHJ87200.1"/>
    </source>
</evidence>
<dbReference type="RefSeq" id="YP_009149723.1">
    <property type="nucleotide sequence ID" value="NC_027355.1"/>
</dbReference>
<feature type="domain" description="Calcineurin-like phosphoesterase" evidence="1">
    <location>
        <begin position="175"/>
        <end position="375"/>
    </location>
</feature>
<accession>A0A0E3D9M3</accession>
<dbReference type="InterPro" id="IPR029052">
    <property type="entry name" value="Metallo-depent_PP-like"/>
</dbReference>
<proteinExistence type="predicted"/>
<reference evidence="2 3" key="2">
    <citation type="journal article" date="2015" name="Arch. Virol.">
        <title>Complete genome sequence analysis and identification of putative metallo-beta-lactamase and SpoIIIE homologs in Bacillus cereus group phage BCP8-2, a new member of the proposed Bastille-like group.</title>
        <authorList>
            <person name="Asare P.T."/>
            <person name="Bandara N."/>
            <person name="Jeong T.Y."/>
            <person name="Ryu S."/>
            <person name="Klumpp J."/>
            <person name="Kim K.P."/>
        </authorList>
    </citation>
    <scope>NUCLEOTIDE SEQUENCE [LARGE SCALE GENOMIC DNA]</scope>
    <source>
        <strain evidence="2">BCP8-2</strain>
    </source>
</reference>
<dbReference type="GeneID" id="24723426"/>
<dbReference type="KEGG" id="vg:24723426"/>
<organism evidence="2 3">
    <name type="scientific">Bacillus phage BCP8-2</name>
    <dbReference type="NCBI Taxonomy" id="1129192"/>
    <lineage>
        <taxon>Viruses</taxon>
        <taxon>Duplodnaviria</taxon>
        <taxon>Heunggongvirae</taxon>
        <taxon>Uroviricota</taxon>
        <taxon>Caudoviricetes</taxon>
        <taxon>Herelleviridae</taxon>
        <taxon>Bastillevirinae</taxon>
        <taxon>Caeruleovirus</taxon>
        <taxon>Caeruleovirus BCP82</taxon>
    </lineage>
</organism>
<reference evidence="3" key="1">
    <citation type="submission" date="2014-01" db="EMBL/GenBank/DDBJ databases">
        <title>Genomic and Proteomic Analysis of Broad Host Range Virulent Bacillus Group Phage BCP8-2 Leading To the Creation of New Genus within Myoviruses.</title>
        <authorList>
            <person name="Bandara N."/>
            <person name="Asare P.T."/>
            <person name="Kim K.P."/>
        </authorList>
    </citation>
    <scope>NUCLEOTIDE SEQUENCE [LARGE SCALE GENOMIC DNA]</scope>
</reference>
<dbReference type="Pfam" id="PF00149">
    <property type="entry name" value="Metallophos"/>
    <property type="match status" value="1"/>
</dbReference>
<dbReference type="GO" id="GO:0016787">
    <property type="term" value="F:hydrolase activity"/>
    <property type="evidence" value="ECO:0007669"/>
    <property type="project" value="InterPro"/>
</dbReference>